<dbReference type="Pfam" id="PF00003">
    <property type="entry name" value="7tm_3"/>
    <property type="match status" value="1"/>
</dbReference>
<sequence length="618" mass="69435">MLSEALENVNFTGVSGPVNFHQGERIGTTNITQLQAQCGEGWKIHSSYCYLFVASQKSWDEADRFCRGEGGFLVSILSEDENEALINLGHDQISRGINQWWVSLTESVAGDLQWSGGPERKVKWSPWEQGILKEDDADNNPDEDKRDGDILSVDLKTCYILDAALKTWLPVKCTSTLYCFICKKRAEYDRLVLATLNVKNEIEWVRDIVWPGGVFPLDHTPVALPRKEEIYEGISSVIYITTCSAATCGLLFAIVCLIFNFKYRKQIFIKMSSPNLNSLIIIGCTLIYVSACMAGSESFSDDSVIFLKLHQMRVWSFSIGFVLSFGSMFSKTWRVHKVAALKNPKRAVVTDRHLFVMVGAFLSLEVTVLSAWFIISPMRVEKTYLPNKDMEIDSTVILQPYIQYCTSDHQEYWEGALYGYKALLLIFGVFLAWETRKVNIPALNDSKLIGLCVYNVVLLSAISVGVKLVLTTDPSMSFLFTSGILIFATTVVLGIIFIPKMISVIQYPEGKPVTTMKPMTNTGAGTTDGSEDSAELRTDVEQLRSQLKELQKECPRCQRSGCGFWCKKVVCRCCNGIRLQHDHDSVVESSLATETSNNLRLELDRRRESKCDLHLASD</sequence>
<feature type="transmembrane region" description="Helical" evidence="10">
    <location>
        <begin position="237"/>
        <end position="263"/>
    </location>
</feature>
<feature type="transmembrane region" description="Helical" evidence="10">
    <location>
        <begin position="417"/>
        <end position="436"/>
    </location>
</feature>
<dbReference type="PRINTS" id="PR01176">
    <property type="entry name" value="GABABRECEPTR"/>
</dbReference>
<dbReference type="PROSITE" id="PS50041">
    <property type="entry name" value="C_TYPE_LECTIN_2"/>
    <property type="match status" value="1"/>
</dbReference>
<comment type="subcellular location">
    <subcellularLocation>
        <location evidence="1">Membrane</location>
        <topology evidence="1">Multi-pass membrane protein</topology>
    </subcellularLocation>
</comment>
<feature type="transmembrane region" description="Helical" evidence="10">
    <location>
        <begin position="354"/>
        <end position="375"/>
    </location>
</feature>
<comment type="caution">
    <text evidence="13">The sequence shown here is derived from an EMBL/GenBank/DDBJ whole genome shotgun (WGS) entry which is preliminary data.</text>
</comment>
<dbReference type="InterPro" id="IPR001304">
    <property type="entry name" value="C-type_lectin-like"/>
</dbReference>
<dbReference type="PRINTS" id="PR01177">
    <property type="entry name" value="GABAB1RECPTR"/>
</dbReference>
<proteinExistence type="predicted"/>
<keyword evidence="7" id="KW-0325">Glycoprotein</keyword>
<evidence type="ECO:0000256" key="8">
    <source>
        <dbReference type="ARBA" id="ARBA00023224"/>
    </source>
</evidence>
<evidence type="ECO:0000313" key="14">
    <source>
        <dbReference type="Proteomes" id="UP001152320"/>
    </source>
</evidence>
<dbReference type="InterPro" id="IPR016186">
    <property type="entry name" value="C-type_lectin-like/link_sf"/>
</dbReference>
<evidence type="ECO:0000256" key="7">
    <source>
        <dbReference type="ARBA" id="ARBA00023180"/>
    </source>
</evidence>
<keyword evidence="2 10" id="KW-0812">Transmembrane</keyword>
<dbReference type="SMART" id="SM00034">
    <property type="entry name" value="CLECT"/>
    <property type="match status" value="1"/>
</dbReference>
<dbReference type="InterPro" id="IPR017978">
    <property type="entry name" value="GPCR_3_C"/>
</dbReference>
<evidence type="ECO:0000256" key="6">
    <source>
        <dbReference type="ARBA" id="ARBA00023170"/>
    </source>
</evidence>
<protein>
    <submittedName>
        <fullName evidence="13">Gamma-aminobutyric acid type B receptor subunit 2</fullName>
    </submittedName>
</protein>
<evidence type="ECO:0000256" key="9">
    <source>
        <dbReference type="SAM" id="Coils"/>
    </source>
</evidence>
<dbReference type="InterPro" id="IPR016187">
    <property type="entry name" value="CTDL_fold"/>
</dbReference>
<dbReference type="PANTHER" id="PTHR10519">
    <property type="entry name" value="GABA-B RECEPTOR"/>
    <property type="match status" value="1"/>
</dbReference>
<dbReference type="GO" id="GO:0038039">
    <property type="term" value="C:G protein-coupled receptor heterodimeric complex"/>
    <property type="evidence" value="ECO:0007669"/>
    <property type="project" value="TreeGrafter"/>
</dbReference>
<dbReference type="SUPFAM" id="SSF56436">
    <property type="entry name" value="C-type lectin-like"/>
    <property type="match status" value="1"/>
</dbReference>
<keyword evidence="5 10" id="KW-0472">Membrane</keyword>
<dbReference type="AlphaFoldDB" id="A0A9Q1CH09"/>
<feature type="transmembrane region" description="Helical" evidence="10">
    <location>
        <begin position="314"/>
        <end position="333"/>
    </location>
</feature>
<organism evidence="13 14">
    <name type="scientific">Holothuria leucospilota</name>
    <name type="common">Black long sea cucumber</name>
    <name type="synonym">Mertensiothuria leucospilota</name>
    <dbReference type="NCBI Taxonomy" id="206669"/>
    <lineage>
        <taxon>Eukaryota</taxon>
        <taxon>Metazoa</taxon>
        <taxon>Echinodermata</taxon>
        <taxon>Eleutherozoa</taxon>
        <taxon>Echinozoa</taxon>
        <taxon>Holothuroidea</taxon>
        <taxon>Aspidochirotacea</taxon>
        <taxon>Aspidochirotida</taxon>
        <taxon>Holothuriidae</taxon>
        <taxon>Holothuria</taxon>
    </lineage>
</organism>
<evidence type="ECO:0000259" key="11">
    <source>
        <dbReference type="PROSITE" id="PS50041"/>
    </source>
</evidence>
<keyword evidence="6 13" id="KW-0675">Receptor</keyword>
<keyword evidence="3 10" id="KW-1133">Transmembrane helix</keyword>
<keyword evidence="4" id="KW-0297">G-protein coupled receptor</keyword>
<dbReference type="Gene3D" id="3.40.50.2300">
    <property type="match status" value="1"/>
</dbReference>
<accession>A0A9Q1CH09</accession>
<name>A0A9Q1CH09_HOLLE</name>
<evidence type="ECO:0000256" key="1">
    <source>
        <dbReference type="ARBA" id="ARBA00004141"/>
    </source>
</evidence>
<feature type="transmembrane region" description="Helical" evidence="10">
    <location>
        <begin position="448"/>
        <end position="470"/>
    </location>
</feature>
<reference evidence="13" key="1">
    <citation type="submission" date="2021-10" db="EMBL/GenBank/DDBJ databases">
        <title>Tropical sea cucumber genome reveals ecological adaptation and Cuvierian tubules defense mechanism.</title>
        <authorList>
            <person name="Chen T."/>
        </authorList>
    </citation>
    <scope>NUCLEOTIDE SEQUENCE</scope>
    <source>
        <strain evidence="13">Nanhai2018</strain>
        <tissue evidence="13">Muscle</tissue>
    </source>
</reference>
<feature type="transmembrane region" description="Helical" evidence="10">
    <location>
        <begin position="275"/>
        <end position="294"/>
    </location>
</feature>
<evidence type="ECO:0000256" key="5">
    <source>
        <dbReference type="ARBA" id="ARBA00023136"/>
    </source>
</evidence>
<gene>
    <name evidence="13" type="ORF">HOLleu_07671</name>
</gene>
<dbReference type="Gene3D" id="3.10.100.10">
    <property type="entry name" value="Mannose-Binding Protein A, subunit A"/>
    <property type="match status" value="1"/>
</dbReference>
<evidence type="ECO:0000256" key="2">
    <source>
        <dbReference type="ARBA" id="ARBA00022692"/>
    </source>
</evidence>
<evidence type="ECO:0000256" key="3">
    <source>
        <dbReference type="ARBA" id="ARBA00022989"/>
    </source>
</evidence>
<feature type="coiled-coil region" evidence="9">
    <location>
        <begin position="533"/>
        <end position="560"/>
    </location>
</feature>
<keyword evidence="9" id="KW-0175">Coiled coil</keyword>
<evidence type="ECO:0000259" key="12">
    <source>
        <dbReference type="PROSITE" id="PS50259"/>
    </source>
</evidence>
<dbReference type="OrthoDB" id="2150267at2759"/>
<dbReference type="GO" id="GO:0007214">
    <property type="term" value="P:gamma-aminobutyric acid signaling pathway"/>
    <property type="evidence" value="ECO:0007669"/>
    <property type="project" value="TreeGrafter"/>
</dbReference>
<keyword evidence="8" id="KW-0807">Transducer</keyword>
<dbReference type="PROSITE" id="PS50259">
    <property type="entry name" value="G_PROTEIN_RECEP_F3_4"/>
    <property type="match status" value="1"/>
</dbReference>
<dbReference type="EMBL" id="JAIZAY010000003">
    <property type="protein sequence ID" value="KAJ8044811.1"/>
    <property type="molecule type" value="Genomic_DNA"/>
</dbReference>
<evidence type="ECO:0000313" key="13">
    <source>
        <dbReference type="EMBL" id="KAJ8044811.1"/>
    </source>
</evidence>
<dbReference type="Pfam" id="PF00059">
    <property type="entry name" value="Lectin_C"/>
    <property type="match status" value="1"/>
</dbReference>
<feature type="domain" description="G-protein coupled receptors family 3 profile" evidence="12">
    <location>
        <begin position="312"/>
        <end position="509"/>
    </location>
</feature>
<dbReference type="PANTHER" id="PTHR10519:SF20">
    <property type="entry name" value="G-PROTEIN COUPLED RECEPTOR 156-RELATED"/>
    <property type="match status" value="1"/>
</dbReference>
<dbReference type="InterPro" id="IPR002455">
    <property type="entry name" value="GPCR3_GABA-B"/>
</dbReference>
<evidence type="ECO:0000256" key="4">
    <source>
        <dbReference type="ARBA" id="ARBA00023040"/>
    </source>
</evidence>
<feature type="transmembrane region" description="Helical" evidence="10">
    <location>
        <begin position="476"/>
        <end position="498"/>
    </location>
</feature>
<keyword evidence="14" id="KW-1185">Reference proteome</keyword>
<feature type="domain" description="C-type lectin" evidence="11">
    <location>
        <begin position="45"/>
        <end position="173"/>
    </location>
</feature>
<dbReference type="Proteomes" id="UP001152320">
    <property type="component" value="Chromosome 3"/>
</dbReference>
<dbReference type="CDD" id="cd00037">
    <property type="entry name" value="CLECT"/>
    <property type="match status" value="1"/>
</dbReference>
<dbReference type="GO" id="GO:0004965">
    <property type="term" value="F:G protein-coupled GABA receptor activity"/>
    <property type="evidence" value="ECO:0007669"/>
    <property type="project" value="InterPro"/>
</dbReference>
<dbReference type="CDD" id="cd15047">
    <property type="entry name" value="7tmC_GABA-B-like"/>
    <property type="match status" value="1"/>
</dbReference>
<evidence type="ECO:0000256" key="10">
    <source>
        <dbReference type="SAM" id="Phobius"/>
    </source>
</evidence>